<keyword evidence="2" id="KW-1185">Reference proteome</keyword>
<gene>
    <name evidence="1" type="ORF">F4821DRAFT_261208</name>
</gene>
<dbReference type="Proteomes" id="UP001497680">
    <property type="component" value="Unassembled WGS sequence"/>
</dbReference>
<reference evidence="1 2" key="1">
    <citation type="journal article" date="2022" name="New Phytol.">
        <title>Ecological generalism drives hyperdiversity of secondary metabolite gene clusters in xylarialean endophytes.</title>
        <authorList>
            <person name="Franco M.E.E."/>
            <person name="Wisecaver J.H."/>
            <person name="Arnold A.E."/>
            <person name="Ju Y.M."/>
            <person name="Slot J.C."/>
            <person name="Ahrendt S."/>
            <person name="Moore L.P."/>
            <person name="Eastman K.E."/>
            <person name="Scott K."/>
            <person name="Konkel Z."/>
            <person name="Mondo S.J."/>
            <person name="Kuo A."/>
            <person name="Hayes R.D."/>
            <person name="Haridas S."/>
            <person name="Andreopoulos B."/>
            <person name="Riley R."/>
            <person name="LaButti K."/>
            <person name="Pangilinan J."/>
            <person name="Lipzen A."/>
            <person name="Amirebrahimi M."/>
            <person name="Yan J."/>
            <person name="Adam C."/>
            <person name="Keymanesh K."/>
            <person name="Ng V."/>
            <person name="Louie K."/>
            <person name="Northen T."/>
            <person name="Drula E."/>
            <person name="Henrissat B."/>
            <person name="Hsieh H.M."/>
            <person name="Youens-Clark K."/>
            <person name="Lutzoni F."/>
            <person name="Miadlikowska J."/>
            <person name="Eastwood D.C."/>
            <person name="Hamelin R.C."/>
            <person name="Grigoriev I.V."/>
            <person name="U'Ren J.M."/>
        </authorList>
    </citation>
    <scope>NUCLEOTIDE SEQUENCE [LARGE SCALE GENOMIC DNA]</scope>
    <source>
        <strain evidence="1 2">ER1909</strain>
    </source>
</reference>
<protein>
    <submittedName>
        <fullName evidence="1">Kinetochore Sim4 complex subunit FTA2-domain-containing protein</fullName>
    </submittedName>
</protein>
<accession>A0ACC0CY28</accession>
<evidence type="ECO:0000313" key="2">
    <source>
        <dbReference type="Proteomes" id="UP001497680"/>
    </source>
</evidence>
<sequence>MSPDSTMYPGWPKSAADLVPLPQCKGPQLKPFKFHRSQKIEFLEYIGEGSHAHVFKVRIQESVYALKLFRFVYDRDWTGPTPETDDAAVLTKFANYSEPFNCECRAYGHLQETGHENLAIKCFGYLLLSEGNEKSMMNQFDDLHLKFNGNMNEAGLEPVRSRFLDENGRVPPIRGIVKEFGQRDENLTTVGARKLLSDIINLHRLGIINLDVAHRQVISGKLSDFSTAITIPHFQTSPELNPNLSHDQISAMEFETFQLSSNDYWCFDEMIEEINWDKRQKKKKIEVYALPDTQTRYVLRNKPPTRFYTLVDPRKGEGVTKEPPVKWYYDPDDDRLAGILSYKSDFSTFNEWVYKDKCIFPRKRGLHGK</sequence>
<organism evidence="1 2">
    <name type="scientific">Hypoxylon rubiginosum</name>
    <dbReference type="NCBI Taxonomy" id="110542"/>
    <lineage>
        <taxon>Eukaryota</taxon>
        <taxon>Fungi</taxon>
        <taxon>Dikarya</taxon>
        <taxon>Ascomycota</taxon>
        <taxon>Pezizomycotina</taxon>
        <taxon>Sordariomycetes</taxon>
        <taxon>Xylariomycetidae</taxon>
        <taxon>Xylariales</taxon>
        <taxon>Hypoxylaceae</taxon>
        <taxon>Hypoxylon</taxon>
    </lineage>
</organism>
<comment type="caution">
    <text evidence="1">The sequence shown here is derived from an EMBL/GenBank/DDBJ whole genome shotgun (WGS) entry which is preliminary data.</text>
</comment>
<proteinExistence type="predicted"/>
<dbReference type="EMBL" id="MU394328">
    <property type="protein sequence ID" value="KAI6085193.1"/>
    <property type="molecule type" value="Genomic_DNA"/>
</dbReference>
<evidence type="ECO:0000313" key="1">
    <source>
        <dbReference type="EMBL" id="KAI6085193.1"/>
    </source>
</evidence>
<name>A0ACC0CY28_9PEZI</name>